<feature type="compositionally biased region" description="Polar residues" evidence="1">
    <location>
        <begin position="1"/>
        <end position="10"/>
    </location>
</feature>
<dbReference type="PANTHER" id="PTHR38116">
    <property type="entry name" value="CHROMOSOME 7, WHOLE GENOME SHOTGUN SEQUENCE"/>
    <property type="match status" value="1"/>
</dbReference>
<dbReference type="CDD" id="cd14688">
    <property type="entry name" value="bZIP_YAP"/>
    <property type="match status" value="1"/>
</dbReference>
<dbReference type="Proteomes" id="UP000777438">
    <property type="component" value="Unassembled WGS sequence"/>
</dbReference>
<dbReference type="InterPro" id="IPR021833">
    <property type="entry name" value="DUF3425"/>
</dbReference>
<feature type="compositionally biased region" description="Low complexity" evidence="1">
    <location>
        <begin position="50"/>
        <end position="67"/>
    </location>
</feature>
<dbReference type="PROSITE" id="PS00036">
    <property type="entry name" value="BZIP_BASIC"/>
    <property type="match status" value="1"/>
</dbReference>
<organism evidence="3 4">
    <name type="scientific">Thelonectria olida</name>
    <dbReference type="NCBI Taxonomy" id="1576542"/>
    <lineage>
        <taxon>Eukaryota</taxon>
        <taxon>Fungi</taxon>
        <taxon>Dikarya</taxon>
        <taxon>Ascomycota</taxon>
        <taxon>Pezizomycotina</taxon>
        <taxon>Sordariomycetes</taxon>
        <taxon>Hypocreomycetidae</taxon>
        <taxon>Hypocreales</taxon>
        <taxon>Nectriaceae</taxon>
        <taxon>Thelonectria</taxon>
    </lineage>
</organism>
<comment type="caution">
    <text evidence="3">The sequence shown here is derived from an EMBL/GenBank/DDBJ whole genome shotgun (WGS) entry which is preliminary data.</text>
</comment>
<feature type="region of interest" description="Disordered" evidence="1">
    <location>
        <begin position="1"/>
        <end position="68"/>
    </location>
</feature>
<dbReference type="EMBL" id="JAGPYM010000002">
    <property type="protein sequence ID" value="KAH6898279.1"/>
    <property type="molecule type" value="Genomic_DNA"/>
</dbReference>
<dbReference type="AlphaFoldDB" id="A0A9P9AW31"/>
<evidence type="ECO:0000256" key="1">
    <source>
        <dbReference type="SAM" id="MobiDB-lite"/>
    </source>
</evidence>
<dbReference type="OrthoDB" id="2245989at2759"/>
<evidence type="ECO:0000259" key="2">
    <source>
        <dbReference type="PROSITE" id="PS00036"/>
    </source>
</evidence>
<dbReference type="InterPro" id="IPR004827">
    <property type="entry name" value="bZIP"/>
</dbReference>
<gene>
    <name evidence="3" type="ORF">B0T10DRAFT_472192</name>
</gene>
<feature type="compositionally biased region" description="Polar residues" evidence="1">
    <location>
        <begin position="177"/>
        <end position="189"/>
    </location>
</feature>
<sequence length="465" mass="52082">MEKSSSQANKPKNPPRRNMEARREQNRIASRNYREKRRQKLALLNQLLEPESSSSTPSSSAPDISHSNLDTNAIIQGDSLTQQPLSYPPVSQLPISQHESTLDIDLSGFDDCVAPIDMNNSQSQSLTPTTFAPYYPVPTTSYPSTHLPDTPFNTMFGPLTTDNFTTNNEHQYRASAFQPSASDNFTPQARNFDEPRTSAASKSQALQEVLRGLDNLSISQKRVLVQLLQYQIQDASEPQPPNPPPSDNPNNPYFQSLTRMQLEALQYAMAIRQTASAGPSRGPNMYRMDAGLFNALFANCFALGMADIAPMLVDDGWSIFGLGPDIAYHPSQLSVVRAKFRNLAPALQPTDKQLTFAHHPYIDVIPYKAFRDKVLEALDHEQPLLDEDILCEDLLTGLTCWGSQQNALGMGAAVPWDVRSWEPSLWFLNKYRDLVGGWEDEMWKGARTWHSMRGERVQELDIPSP</sequence>
<name>A0A9P9AW31_9HYPO</name>
<dbReference type="PANTHER" id="PTHR38116:SF5">
    <property type="entry name" value="BZIP DOMAIN-CONTAINING PROTEIN"/>
    <property type="match status" value="1"/>
</dbReference>
<evidence type="ECO:0000313" key="4">
    <source>
        <dbReference type="Proteomes" id="UP000777438"/>
    </source>
</evidence>
<dbReference type="GO" id="GO:0003700">
    <property type="term" value="F:DNA-binding transcription factor activity"/>
    <property type="evidence" value="ECO:0007669"/>
    <property type="project" value="InterPro"/>
</dbReference>
<feature type="compositionally biased region" description="Basic and acidic residues" evidence="1">
    <location>
        <begin position="17"/>
        <end position="26"/>
    </location>
</feature>
<evidence type="ECO:0000313" key="3">
    <source>
        <dbReference type="EMBL" id="KAH6898279.1"/>
    </source>
</evidence>
<proteinExistence type="predicted"/>
<dbReference type="Pfam" id="PF11905">
    <property type="entry name" value="DUF3425"/>
    <property type="match status" value="1"/>
</dbReference>
<accession>A0A9P9AW31</accession>
<protein>
    <recommendedName>
        <fullName evidence="2">BZIP domain-containing protein</fullName>
    </recommendedName>
</protein>
<feature type="domain" description="BZIP" evidence="2">
    <location>
        <begin position="22"/>
        <end position="36"/>
    </location>
</feature>
<keyword evidence="4" id="KW-1185">Reference proteome</keyword>
<reference evidence="3 4" key="1">
    <citation type="journal article" date="2021" name="Nat. Commun.">
        <title>Genetic determinants of endophytism in the Arabidopsis root mycobiome.</title>
        <authorList>
            <person name="Mesny F."/>
            <person name="Miyauchi S."/>
            <person name="Thiergart T."/>
            <person name="Pickel B."/>
            <person name="Atanasova L."/>
            <person name="Karlsson M."/>
            <person name="Huettel B."/>
            <person name="Barry K.W."/>
            <person name="Haridas S."/>
            <person name="Chen C."/>
            <person name="Bauer D."/>
            <person name="Andreopoulos W."/>
            <person name="Pangilinan J."/>
            <person name="LaButti K."/>
            <person name="Riley R."/>
            <person name="Lipzen A."/>
            <person name="Clum A."/>
            <person name="Drula E."/>
            <person name="Henrissat B."/>
            <person name="Kohler A."/>
            <person name="Grigoriev I.V."/>
            <person name="Martin F.M."/>
            <person name="Hacquard S."/>
        </authorList>
    </citation>
    <scope>NUCLEOTIDE SEQUENCE [LARGE SCALE GENOMIC DNA]</scope>
    <source>
        <strain evidence="3 4">MPI-CAGE-CH-0241</strain>
    </source>
</reference>
<feature type="region of interest" description="Disordered" evidence="1">
    <location>
        <begin position="176"/>
        <end position="200"/>
    </location>
</feature>